<evidence type="ECO:0000256" key="8">
    <source>
        <dbReference type="ARBA" id="ARBA00023224"/>
    </source>
</evidence>
<keyword evidence="13" id="KW-1185">Reference proteome</keyword>
<evidence type="ECO:0000256" key="1">
    <source>
        <dbReference type="ARBA" id="ARBA00004141"/>
    </source>
</evidence>
<dbReference type="PROSITE" id="PS50262">
    <property type="entry name" value="G_PROTEIN_RECEP_F1_2"/>
    <property type="match status" value="1"/>
</dbReference>
<accession>A0ABD1J8D9</accession>
<comment type="caution">
    <text evidence="12">The sequence shown here is derived from an EMBL/GenBank/DDBJ whole genome shotgun (WGS) entry which is preliminary data.</text>
</comment>
<dbReference type="SUPFAM" id="SSF81321">
    <property type="entry name" value="Family A G protein-coupled receptor-like"/>
    <property type="match status" value="1"/>
</dbReference>
<feature type="transmembrane region" description="Helical" evidence="10">
    <location>
        <begin position="184"/>
        <end position="202"/>
    </location>
</feature>
<keyword evidence="3 10" id="KW-1133">Transmembrane helix</keyword>
<organism evidence="12 13">
    <name type="scientific">Coilia grayii</name>
    <name type="common">Gray's grenadier anchovy</name>
    <dbReference type="NCBI Taxonomy" id="363190"/>
    <lineage>
        <taxon>Eukaryota</taxon>
        <taxon>Metazoa</taxon>
        <taxon>Chordata</taxon>
        <taxon>Craniata</taxon>
        <taxon>Vertebrata</taxon>
        <taxon>Euteleostomi</taxon>
        <taxon>Actinopterygii</taxon>
        <taxon>Neopterygii</taxon>
        <taxon>Teleostei</taxon>
        <taxon>Clupei</taxon>
        <taxon>Clupeiformes</taxon>
        <taxon>Clupeoidei</taxon>
        <taxon>Engraulidae</taxon>
        <taxon>Coilinae</taxon>
        <taxon>Coilia</taxon>
    </lineage>
</organism>
<comment type="subcellular location">
    <subcellularLocation>
        <location evidence="1">Membrane</location>
        <topology evidence="1">Multi-pass membrane protein</topology>
    </subcellularLocation>
</comment>
<keyword evidence="6 9" id="KW-0675">Receptor</keyword>
<keyword evidence="8 9" id="KW-0807">Transducer</keyword>
<evidence type="ECO:0000256" key="3">
    <source>
        <dbReference type="ARBA" id="ARBA00022989"/>
    </source>
</evidence>
<name>A0ABD1J8D9_9TELE</name>
<dbReference type="PANTHER" id="PTHR24232:SF85">
    <property type="entry name" value="G-PROTEIN COUPLED RECEPTOR 4"/>
    <property type="match status" value="1"/>
</dbReference>
<feature type="transmembrane region" description="Helical" evidence="10">
    <location>
        <begin position="72"/>
        <end position="94"/>
    </location>
</feature>
<feature type="transmembrane region" description="Helical" evidence="10">
    <location>
        <begin position="258"/>
        <end position="277"/>
    </location>
</feature>
<dbReference type="GO" id="GO:0004930">
    <property type="term" value="F:G protein-coupled receptor activity"/>
    <property type="evidence" value="ECO:0007669"/>
    <property type="project" value="UniProtKB-KW"/>
</dbReference>
<evidence type="ECO:0000256" key="4">
    <source>
        <dbReference type="ARBA" id="ARBA00023040"/>
    </source>
</evidence>
<gene>
    <name evidence="12" type="ORF">ACEWY4_021170</name>
</gene>
<feature type="transmembrane region" description="Helical" evidence="10">
    <location>
        <begin position="106"/>
        <end position="130"/>
    </location>
</feature>
<evidence type="ECO:0000256" key="2">
    <source>
        <dbReference type="ARBA" id="ARBA00022692"/>
    </source>
</evidence>
<feature type="transmembrane region" description="Helical" evidence="10">
    <location>
        <begin position="44"/>
        <end position="65"/>
    </location>
</feature>
<dbReference type="Gene3D" id="1.20.1070.10">
    <property type="entry name" value="Rhodopsin 7-helix transmembrane proteins"/>
    <property type="match status" value="1"/>
</dbReference>
<dbReference type="Proteomes" id="UP001591681">
    <property type="component" value="Unassembled WGS sequence"/>
</dbReference>
<evidence type="ECO:0000259" key="11">
    <source>
        <dbReference type="PROSITE" id="PS50262"/>
    </source>
</evidence>
<evidence type="ECO:0000256" key="5">
    <source>
        <dbReference type="ARBA" id="ARBA00023136"/>
    </source>
</evidence>
<dbReference type="GO" id="GO:0016020">
    <property type="term" value="C:membrane"/>
    <property type="evidence" value="ECO:0007669"/>
    <property type="project" value="UniProtKB-SubCell"/>
</dbReference>
<dbReference type="Pfam" id="PF00001">
    <property type="entry name" value="7tm_1"/>
    <property type="match status" value="1"/>
</dbReference>
<feature type="domain" description="G-protein coupled receptors family 1 profile" evidence="11">
    <location>
        <begin position="43"/>
        <end position="275"/>
    </location>
</feature>
<dbReference type="InterPro" id="IPR017452">
    <property type="entry name" value="GPCR_Rhodpsn_7TM"/>
</dbReference>
<evidence type="ECO:0000256" key="7">
    <source>
        <dbReference type="ARBA" id="ARBA00023180"/>
    </source>
</evidence>
<evidence type="ECO:0000256" key="9">
    <source>
        <dbReference type="RuleBase" id="RU000688"/>
    </source>
</evidence>
<sequence>MKEPYNQTYNNISETYRENETNCFQDYNFTNSTKLDFEAYFNNISFIVYSVIFFVALPGICFAVYKFCSQEVAPVYVINMFISDLIQISAHPIRSTLWVIGFHDDIVYVMWLIYLLGLQVNIFFMVCISAERYIMIAHAVWYRNIQNISPVAISVFIWILSAVLMVITYFFIDLVIWLMPPVLLLPYPLVMFFFVATWRALSRTSIPRNEQIRIMATLALVLCIYTILFLPYVVVFIYYDIDGVDFVNTTVSYIYLRYSAEMITAFNPLFDLLLYVFMRRDVTDILRAVFCCYKRREGNAGTTHVTDAPV</sequence>
<dbReference type="PANTHER" id="PTHR24232">
    <property type="entry name" value="G-PROTEIN COUPLED RECEPTOR"/>
    <property type="match status" value="1"/>
</dbReference>
<evidence type="ECO:0000313" key="12">
    <source>
        <dbReference type="EMBL" id="KAL2083397.1"/>
    </source>
</evidence>
<keyword evidence="5 10" id="KW-0472">Membrane</keyword>
<dbReference type="EMBL" id="JBHFQA010000018">
    <property type="protein sequence ID" value="KAL2083397.1"/>
    <property type="molecule type" value="Genomic_DNA"/>
</dbReference>
<evidence type="ECO:0000256" key="10">
    <source>
        <dbReference type="SAM" id="Phobius"/>
    </source>
</evidence>
<dbReference type="PRINTS" id="PR00237">
    <property type="entry name" value="GPCRRHODOPSN"/>
</dbReference>
<dbReference type="PROSITE" id="PS00237">
    <property type="entry name" value="G_PROTEIN_RECEP_F1_1"/>
    <property type="match status" value="1"/>
</dbReference>
<keyword evidence="7" id="KW-0325">Glycoprotein</keyword>
<feature type="transmembrane region" description="Helical" evidence="10">
    <location>
        <begin position="151"/>
        <end position="172"/>
    </location>
</feature>
<proteinExistence type="inferred from homology"/>
<keyword evidence="4 9" id="KW-0297">G-protein coupled receptor</keyword>
<dbReference type="InterPro" id="IPR000276">
    <property type="entry name" value="GPCR_Rhodpsn"/>
</dbReference>
<evidence type="ECO:0000256" key="6">
    <source>
        <dbReference type="ARBA" id="ARBA00023170"/>
    </source>
</evidence>
<keyword evidence="2 9" id="KW-0812">Transmembrane</keyword>
<reference evidence="12 13" key="1">
    <citation type="submission" date="2024-09" db="EMBL/GenBank/DDBJ databases">
        <title>A chromosome-level genome assembly of Gray's grenadier anchovy, Coilia grayii.</title>
        <authorList>
            <person name="Fu Z."/>
        </authorList>
    </citation>
    <scope>NUCLEOTIDE SEQUENCE [LARGE SCALE GENOMIC DNA]</scope>
    <source>
        <strain evidence="12">G4</strain>
        <tissue evidence="12">Muscle</tissue>
    </source>
</reference>
<protein>
    <recommendedName>
        <fullName evidence="11">G-protein coupled receptors family 1 profile domain-containing protein</fullName>
    </recommendedName>
</protein>
<feature type="transmembrane region" description="Helical" evidence="10">
    <location>
        <begin position="214"/>
        <end position="238"/>
    </location>
</feature>
<comment type="similarity">
    <text evidence="9">Belongs to the G-protein coupled receptor 1 family.</text>
</comment>
<dbReference type="AlphaFoldDB" id="A0ABD1J8D9"/>
<evidence type="ECO:0000313" key="13">
    <source>
        <dbReference type="Proteomes" id="UP001591681"/>
    </source>
</evidence>